<feature type="region of interest" description="Disordered" evidence="1">
    <location>
        <begin position="1"/>
        <end position="21"/>
    </location>
</feature>
<feature type="domain" description="THIF-type NAD/FAD binding fold" evidence="2">
    <location>
        <begin position="30"/>
        <end position="216"/>
    </location>
</feature>
<dbReference type="SUPFAM" id="SSF69572">
    <property type="entry name" value="Activating enzymes of the ubiquitin-like proteins"/>
    <property type="match status" value="1"/>
</dbReference>
<reference evidence="3 4" key="1">
    <citation type="submission" date="2024-08" db="EMBL/GenBank/DDBJ databases">
        <title>Whole-genome sequencing of halo(alkali)philic microorganisms from hypersaline lakes.</title>
        <authorList>
            <person name="Sorokin D.Y."/>
            <person name="Merkel A.Y."/>
            <person name="Messina E."/>
            <person name="Yakimov M."/>
        </authorList>
    </citation>
    <scope>NUCLEOTIDE SEQUENCE [LARGE SCALE GENOMIC DNA]</scope>
    <source>
        <strain evidence="3 4">AB-hyl4</strain>
    </source>
</reference>
<gene>
    <name evidence="3" type="ORF">ACERK3_16230</name>
</gene>
<proteinExistence type="predicted"/>
<organism evidence="3 4">
    <name type="scientific">Natronomicrosphaera hydrolytica</name>
    <dbReference type="NCBI Taxonomy" id="3242702"/>
    <lineage>
        <taxon>Bacteria</taxon>
        <taxon>Pseudomonadati</taxon>
        <taxon>Planctomycetota</taxon>
        <taxon>Phycisphaerae</taxon>
        <taxon>Phycisphaerales</taxon>
        <taxon>Phycisphaeraceae</taxon>
        <taxon>Natronomicrosphaera</taxon>
    </lineage>
</organism>
<evidence type="ECO:0000259" key="2">
    <source>
        <dbReference type="Pfam" id="PF00899"/>
    </source>
</evidence>
<dbReference type="InterPro" id="IPR000594">
    <property type="entry name" value="ThiF_NAD_FAD-bd"/>
</dbReference>
<evidence type="ECO:0000313" key="4">
    <source>
        <dbReference type="Proteomes" id="UP001575105"/>
    </source>
</evidence>
<protein>
    <submittedName>
        <fullName evidence="3">ThiF family adenylyltransferase</fullName>
    </submittedName>
</protein>
<evidence type="ECO:0000313" key="3">
    <source>
        <dbReference type="EMBL" id="MFA9479832.1"/>
    </source>
</evidence>
<dbReference type="Proteomes" id="UP001575105">
    <property type="component" value="Unassembled WGS sequence"/>
</dbReference>
<dbReference type="InterPro" id="IPR035985">
    <property type="entry name" value="Ubiquitin-activating_enz"/>
</dbReference>
<sequence length="231" mass="25205">MATITPKTTAPATDQPDDRDLRQRELVPPEALAACRCTIIGVGAIGRQVALQLAALGVAHLQLVDPDHVEPVNLAAQGYREVDVMQQKVNATAALCRQLHSRLSIEAVSGRFRRSLPVEPVVFACVDAIATRRQVYEAVRGNARLLVDGRMHGEVIRVLAAELPDHHDRYRGTLFNPDQTYAGSCTSRSTIYAANLAAALMVAQLARHLRCQPVEPDQTLNLFAGELTTTR</sequence>
<dbReference type="GO" id="GO:0016779">
    <property type="term" value="F:nucleotidyltransferase activity"/>
    <property type="evidence" value="ECO:0007669"/>
    <property type="project" value="UniProtKB-KW"/>
</dbReference>
<comment type="caution">
    <text evidence="3">The sequence shown here is derived from an EMBL/GenBank/DDBJ whole genome shotgun (WGS) entry which is preliminary data.</text>
</comment>
<dbReference type="Pfam" id="PF00899">
    <property type="entry name" value="ThiF"/>
    <property type="match status" value="1"/>
</dbReference>
<dbReference type="InterPro" id="IPR045886">
    <property type="entry name" value="ThiF/MoeB/HesA"/>
</dbReference>
<keyword evidence="3" id="KW-0548">Nucleotidyltransferase</keyword>
<keyword evidence="4" id="KW-1185">Reference proteome</keyword>
<feature type="compositionally biased region" description="Low complexity" evidence="1">
    <location>
        <begin position="1"/>
        <end position="13"/>
    </location>
</feature>
<name>A0ABV4UAF8_9BACT</name>
<accession>A0ABV4UAF8</accession>
<dbReference type="RefSeq" id="WP_425346757.1">
    <property type="nucleotide sequence ID" value="NZ_JBGUBD010000012.1"/>
</dbReference>
<dbReference type="EMBL" id="JBGUBD010000012">
    <property type="protein sequence ID" value="MFA9479832.1"/>
    <property type="molecule type" value="Genomic_DNA"/>
</dbReference>
<dbReference type="CDD" id="cd01483">
    <property type="entry name" value="E1_enzyme_family"/>
    <property type="match status" value="1"/>
</dbReference>
<dbReference type="PANTHER" id="PTHR10953:SF102">
    <property type="entry name" value="ADENYLYLTRANSFERASE AND SULFURTRANSFERASE MOCS3"/>
    <property type="match status" value="1"/>
</dbReference>
<evidence type="ECO:0000256" key="1">
    <source>
        <dbReference type="SAM" id="MobiDB-lite"/>
    </source>
</evidence>
<dbReference type="Gene3D" id="3.40.50.720">
    <property type="entry name" value="NAD(P)-binding Rossmann-like Domain"/>
    <property type="match status" value="1"/>
</dbReference>
<keyword evidence="3" id="KW-0808">Transferase</keyword>
<dbReference type="PANTHER" id="PTHR10953">
    <property type="entry name" value="UBIQUITIN-ACTIVATING ENZYME E1"/>
    <property type="match status" value="1"/>
</dbReference>